<evidence type="ECO:0000256" key="6">
    <source>
        <dbReference type="ARBA" id="ARBA00022859"/>
    </source>
</evidence>
<dbReference type="InterPro" id="IPR003597">
    <property type="entry name" value="Ig_C1-set"/>
</dbReference>
<proteinExistence type="predicted"/>
<evidence type="ECO:0000256" key="2">
    <source>
        <dbReference type="ARBA" id="ARBA00004613"/>
    </source>
</evidence>
<keyword evidence="4" id="KW-0964">Secreted</keyword>
<dbReference type="InterPro" id="IPR013783">
    <property type="entry name" value="Ig-like_fold"/>
</dbReference>
<feature type="signal peptide" evidence="12">
    <location>
        <begin position="1"/>
        <end position="20"/>
    </location>
</feature>
<dbReference type="AlphaFoldDB" id="A0A668U7K7"/>
<keyword evidence="7" id="KW-1064">Adaptive immunity</keyword>
<keyword evidence="9" id="KW-1015">Disulfide bond</keyword>
<keyword evidence="8" id="KW-0472">Membrane</keyword>
<dbReference type="PROSITE" id="PS00290">
    <property type="entry name" value="IG_MHC"/>
    <property type="match status" value="1"/>
</dbReference>
<comment type="subcellular location">
    <subcellularLocation>
        <location evidence="1">Cell membrane</location>
    </subcellularLocation>
    <subcellularLocation>
        <location evidence="2">Secreted</location>
    </subcellularLocation>
</comment>
<dbReference type="InterPro" id="IPR036179">
    <property type="entry name" value="Ig-like_dom_sf"/>
</dbReference>
<name>A0A668U7K7_OREAU</name>
<keyword evidence="10" id="KW-0393">Immunoglobulin domain</keyword>
<evidence type="ECO:0000256" key="8">
    <source>
        <dbReference type="ARBA" id="ARBA00023136"/>
    </source>
</evidence>
<keyword evidence="15" id="KW-1185">Reference proteome</keyword>
<evidence type="ECO:0000256" key="7">
    <source>
        <dbReference type="ARBA" id="ARBA00023130"/>
    </source>
</evidence>
<dbReference type="FunFam" id="2.60.40.10:FF:000283">
    <property type="entry name" value="Immunoglobulin kappa constant"/>
    <property type="match status" value="1"/>
</dbReference>
<evidence type="ECO:0000256" key="10">
    <source>
        <dbReference type="ARBA" id="ARBA00023319"/>
    </source>
</evidence>
<dbReference type="InterPro" id="IPR007110">
    <property type="entry name" value="Ig-like_dom"/>
</dbReference>
<dbReference type="Pfam" id="PF07686">
    <property type="entry name" value="V-set"/>
    <property type="match status" value="1"/>
</dbReference>
<evidence type="ECO:0000256" key="1">
    <source>
        <dbReference type="ARBA" id="ARBA00004236"/>
    </source>
</evidence>
<evidence type="ECO:0000256" key="4">
    <source>
        <dbReference type="ARBA" id="ARBA00022525"/>
    </source>
</evidence>
<dbReference type="InterPro" id="IPR013106">
    <property type="entry name" value="Ig_V-set"/>
</dbReference>
<dbReference type="GO" id="GO:0019814">
    <property type="term" value="C:immunoglobulin complex"/>
    <property type="evidence" value="ECO:0007669"/>
    <property type="project" value="UniProtKB-KW"/>
</dbReference>
<dbReference type="GO" id="GO:0002250">
    <property type="term" value="P:adaptive immune response"/>
    <property type="evidence" value="ECO:0007669"/>
    <property type="project" value="UniProtKB-KW"/>
</dbReference>
<evidence type="ECO:0000259" key="13">
    <source>
        <dbReference type="PROSITE" id="PS50835"/>
    </source>
</evidence>
<dbReference type="SMART" id="SM00406">
    <property type="entry name" value="IGv"/>
    <property type="match status" value="1"/>
</dbReference>
<evidence type="ECO:0000256" key="5">
    <source>
        <dbReference type="ARBA" id="ARBA00022729"/>
    </source>
</evidence>
<reference evidence="14" key="1">
    <citation type="submission" date="2025-08" db="UniProtKB">
        <authorList>
            <consortium name="Ensembl"/>
        </authorList>
    </citation>
    <scope>IDENTIFICATION</scope>
</reference>
<dbReference type="GO" id="GO:0005576">
    <property type="term" value="C:extracellular region"/>
    <property type="evidence" value="ECO:0007669"/>
    <property type="project" value="UniProtKB-SubCell"/>
</dbReference>
<feature type="chain" id="PRO_5044322987" description="Ig-like domain-containing protein" evidence="12">
    <location>
        <begin position="21"/>
        <end position="582"/>
    </location>
</feature>
<dbReference type="SMART" id="SM00407">
    <property type="entry name" value="IGc1"/>
    <property type="match status" value="3"/>
</dbReference>
<dbReference type="PROSITE" id="PS50835">
    <property type="entry name" value="IG_LIKE"/>
    <property type="match status" value="4"/>
</dbReference>
<dbReference type="InterPro" id="IPR003599">
    <property type="entry name" value="Ig_sub"/>
</dbReference>
<dbReference type="InterPro" id="IPR003006">
    <property type="entry name" value="Ig/MHC_CS"/>
</dbReference>
<keyword evidence="5 12" id="KW-0732">Signal</keyword>
<evidence type="ECO:0000256" key="12">
    <source>
        <dbReference type="SAM" id="SignalP"/>
    </source>
</evidence>
<reference evidence="14" key="2">
    <citation type="submission" date="2025-09" db="UniProtKB">
        <authorList>
            <consortium name="Ensembl"/>
        </authorList>
    </citation>
    <scope>IDENTIFICATION</scope>
</reference>
<dbReference type="Proteomes" id="UP000472276">
    <property type="component" value="Unassembled WGS sequence"/>
</dbReference>
<evidence type="ECO:0000256" key="9">
    <source>
        <dbReference type="ARBA" id="ARBA00023157"/>
    </source>
</evidence>
<accession>A0A668U7K7</accession>
<feature type="domain" description="Ig-like" evidence="13">
    <location>
        <begin position="20"/>
        <end position="136"/>
    </location>
</feature>
<keyword evidence="6" id="KW-0391">Immunity</keyword>
<dbReference type="InterPro" id="IPR050380">
    <property type="entry name" value="Immune_Resp_Modulators"/>
</dbReference>
<dbReference type="Pfam" id="PF07654">
    <property type="entry name" value="C1-set"/>
    <property type="match status" value="3"/>
</dbReference>
<dbReference type="GO" id="GO:0005886">
    <property type="term" value="C:plasma membrane"/>
    <property type="evidence" value="ECO:0007669"/>
    <property type="project" value="UniProtKB-SubCell"/>
</dbReference>
<dbReference type="SMART" id="SM00409">
    <property type="entry name" value="IG"/>
    <property type="match status" value="3"/>
</dbReference>
<evidence type="ECO:0000313" key="15">
    <source>
        <dbReference type="Proteomes" id="UP000472276"/>
    </source>
</evidence>
<feature type="domain" description="Ig-like" evidence="13">
    <location>
        <begin position="143"/>
        <end position="234"/>
    </location>
</feature>
<dbReference type="FunFam" id="2.60.40.10:FF:001072">
    <property type="entry name" value="Immunoglobulin heavy variable V1-24"/>
    <property type="match status" value="1"/>
</dbReference>
<feature type="domain" description="Ig-like" evidence="13">
    <location>
        <begin position="241"/>
        <end position="341"/>
    </location>
</feature>
<keyword evidence="3" id="KW-1003">Cell membrane</keyword>
<dbReference type="Gene3D" id="2.60.40.10">
    <property type="entry name" value="Immunoglobulins"/>
    <property type="match status" value="5"/>
</dbReference>
<keyword evidence="11" id="KW-1280">Immunoglobulin</keyword>
<dbReference type="SUPFAM" id="SSF48726">
    <property type="entry name" value="Immunoglobulin"/>
    <property type="match status" value="5"/>
</dbReference>
<evidence type="ECO:0000256" key="11">
    <source>
        <dbReference type="ARBA" id="ARBA00043265"/>
    </source>
</evidence>
<evidence type="ECO:0000256" key="3">
    <source>
        <dbReference type="ARBA" id="ARBA00022475"/>
    </source>
</evidence>
<dbReference type="Ensembl" id="ENSOABT00000036637.2">
    <property type="protein sequence ID" value="ENSOABP00000035650.2"/>
    <property type="gene ID" value="ENSOABG00000036142.1"/>
</dbReference>
<dbReference type="CDD" id="cd05768">
    <property type="entry name" value="IgC1_CH3_IgAGD_CH4_IgAEM"/>
    <property type="match status" value="1"/>
</dbReference>
<feature type="domain" description="Ig-like" evidence="13">
    <location>
        <begin position="458"/>
        <end position="554"/>
    </location>
</feature>
<sequence>MEYMILWSLLFIYFLQGVWSEIKLEQSASEVKRPGERVKLLCTLSGYSLTSYNIFWIRQRPGRAPEWIGYMSTGNNSPGYASSFQSRFIITEEDSSSRQYLEITSLTAEDSAVYFCARESTDAFDYWGKGTMVTVTTATSTAPTVFPLVPCGTESGEMVTLGCLATGFNPPAVTFSWTKGGAALTDFIQYPAVQKGNVYTGVSQVRVRRQDWNAQQNLQCAVTHAAGNAQTIVTPPPPPPPPFKQNPTLKAFSSSSDEDDTYTASCFAKEFAPKTHNLKWLKNGVDVTSTIDLTESKNAAGKTLYNAASFLTVNSSDLNDQTRFTCLFTGGEGGSLNKTVIYKKNQCPGCVTSNVKVVIIGPTTEDMLVRKKGTITCAVTVQKDEPQITWEDEKLGDIASNPVTKVKDNGNTYVSKLDITYDEWTRGVTRFCVVHHEDLIEPLREPYKRDFGGNPQRPSVFMLPPLEQTNKAEVTLTCFVKDFFPKDVFVSWLVDDEEADSIYAFNTTEPIENNGFYSAYGQLFVSLDQWQRDDAVYSCVVYHESVVNTTRAIVRSIGYRTFDKNRIDLNMNINQDSKCSLQ</sequence>
<organism evidence="14 15">
    <name type="scientific">Oreochromis aureus</name>
    <name type="common">Israeli tilapia</name>
    <name type="synonym">Chromis aureus</name>
    <dbReference type="NCBI Taxonomy" id="47969"/>
    <lineage>
        <taxon>Eukaryota</taxon>
        <taxon>Metazoa</taxon>
        <taxon>Chordata</taxon>
        <taxon>Craniata</taxon>
        <taxon>Vertebrata</taxon>
        <taxon>Euteleostomi</taxon>
        <taxon>Actinopterygii</taxon>
        <taxon>Neopterygii</taxon>
        <taxon>Teleostei</taxon>
        <taxon>Neoteleostei</taxon>
        <taxon>Acanthomorphata</taxon>
        <taxon>Ovalentaria</taxon>
        <taxon>Cichlomorphae</taxon>
        <taxon>Cichliformes</taxon>
        <taxon>Cichlidae</taxon>
        <taxon>African cichlids</taxon>
        <taxon>Pseudocrenilabrinae</taxon>
        <taxon>Oreochromini</taxon>
        <taxon>Oreochromis</taxon>
    </lineage>
</organism>
<protein>
    <recommendedName>
        <fullName evidence="13">Ig-like domain-containing protein</fullName>
    </recommendedName>
</protein>
<dbReference type="PANTHER" id="PTHR23411">
    <property type="entry name" value="TAPASIN"/>
    <property type="match status" value="1"/>
</dbReference>
<evidence type="ECO:0000313" key="14">
    <source>
        <dbReference type="Ensembl" id="ENSOABP00000035650.2"/>
    </source>
</evidence>